<proteinExistence type="predicted"/>
<keyword evidence="2" id="KW-1185">Reference proteome</keyword>
<protein>
    <submittedName>
        <fullName evidence="1">AhpC/TSA family protein</fullName>
    </submittedName>
</protein>
<dbReference type="InterPro" id="IPR032801">
    <property type="entry name" value="PXL2A/B/C"/>
</dbReference>
<dbReference type="Pfam" id="PF13911">
    <property type="entry name" value="AhpC-TSA_2"/>
    <property type="match status" value="1"/>
</dbReference>
<name>A0ABW1EJY8_9BACT</name>
<dbReference type="SUPFAM" id="SSF52833">
    <property type="entry name" value="Thioredoxin-like"/>
    <property type="match status" value="1"/>
</dbReference>
<dbReference type="InterPro" id="IPR036249">
    <property type="entry name" value="Thioredoxin-like_sf"/>
</dbReference>
<evidence type="ECO:0000313" key="2">
    <source>
        <dbReference type="Proteomes" id="UP001596091"/>
    </source>
</evidence>
<dbReference type="Gene3D" id="3.40.30.10">
    <property type="entry name" value="Glutaredoxin"/>
    <property type="match status" value="1"/>
</dbReference>
<dbReference type="EMBL" id="JBHSPH010000010">
    <property type="protein sequence ID" value="MFC5864622.1"/>
    <property type="molecule type" value="Genomic_DNA"/>
</dbReference>
<dbReference type="RefSeq" id="WP_263332858.1">
    <property type="nucleotide sequence ID" value="NZ_JAGSYH010000001.1"/>
</dbReference>
<sequence length="180" mass="20885">MKDQDEQDLAEALRSHRTESERTLLELVDESPVLLVFLRHFGCAFCAMALDQVSQIQEQLAAKSIRPVFVHLGTPERARPYFKYYKLDSVERISNPDASLYQHSAFALRKTNPYLQPFNLAVLRGWFKGALFKYGINPIFKEDAYQMPGVFFLKDRKIVRAFRHKDVSDEPNYLKLAGIR</sequence>
<evidence type="ECO:0000313" key="1">
    <source>
        <dbReference type="EMBL" id="MFC5864622.1"/>
    </source>
</evidence>
<dbReference type="Proteomes" id="UP001596091">
    <property type="component" value="Unassembled WGS sequence"/>
</dbReference>
<comment type="caution">
    <text evidence="1">The sequence shown here is derived from an EMBL/GenBank/DDBJ whole genome shotgun (WGS) entry which is preliminary data.</text>
</comment>
<gene>
    <name evidence="1" type="ORF">ACFPT7_20100</name>
</gene>
<accession>A0ABW1EJY8</accession>
<organism evidence="1 2">
    <name type="scientific">Acidicapsa dinghuensis</name>
    <dbReference type="NCBI Taxonomy" id="2218256"/>
    <lineage>
        <taxon>Bacteria</taxon>
        <taxon>Pseudomonadati</taxon>
        <taxon>Acidobacteriota</taxon>
        <taxon>Terriglobia</taxon>
        <taxon>Terriglobales</taxon>
        <taxon>Acidobacteriaceae</taxon>
        <taxon>Acidicapsa</taxon>
    </lineage>
</organism>
<reference evidence="2" key="1">
    <citation type="journal article" date="2019" name="Int. J. Syst. Evol. Microbiol.">
        <title>The Global Catalogue of Microorganisms (GCM) 10K type strain sequencing project: providing services to taxonomists for standard genome sequencing and annotation.</title>
        <authorList>
            <consortium name="The Broad Institute Genomics Platform"/>
            <consortium name="The Broad Institute Genome Sequencing Center for Infectious Disease"/>
            <person name="Wu L."/>
            <person name="Ma J."/>
        </authorList>
    </citation>
    <scope>NUCLEOTIDE SEQUENCE [LARGE SCALE GENOMIC DNA]</scope>
    <source>
        <strain evidence="2">JCM 4087</strain>
    </source>
</reference>